<evidence type="ECO:0008006" key="2">
    <source>
        <dbReference type="Google" id="ProtNLM"/>
    </source>
</evidence>
<reference evidence="1" key="1">
    <citation type="submission" date="2018-05" db="EMBL/GenBank/DDBJ databases">
        <authorList>
            <person name="Lanie J.A."/>
            <person name="Ng W.-L."/>
            <person name="Kazmierczak K.M."/>
            <person name="Andrzejewski T.M."/>
            <person name="Davidsen T.M."/>
            <person name="Wayne K.J."/>
            <person name="Tettelin H."/>
            <person name="Glass J.I."/>
            <person name="Rusch D."/>
            <person name="Podicherti R."/>
            <person name="Tsui H.-C.T."/>
            <person name="Winkler M.E."/>
        </authorList>
    </citation>
    <scope>NUCLEOTIDE SEQUENCE</scope>
</reference>
<dbReference type="AlphaFoldDB" id="A0A382LMR9"/>
<protein>
    <recommendedName>
        <fullName evidence="2">Sialidase domain-containing protein</fullName>
    </recommendedName>
</protein>
<feature type="non-terminal residue" evidence="1">
    <location>
        <position position="299"/>
    </location>
</feature>
<evidence type="ECO:0000313" key="1">
    <source>
        <dbReference type="EMBL" id="SVC37613.1"/>
    </source>
</evidence>
<dbReference type="InterPro" id="IPR036278">
    <property type="entry name" value="Sialidase_sf"/>
</dbReference>
<sequence length="299" mass="34046">MTLRPAFNLLIAAVMILAAILGLWAERSTVPLNTSNKADGYQGIWFTLNQFSEEGDKYSGGLGTYTAKHVPMAIYAPEVEKTFFVYGGAKEGQRHLLAMASYYDHSHRLVPRPTIVHDKENVDDPHDNPSITLDEAGHVWVFVSGRGRRRPGFKYRSLEPYSVDVFELISEEEMTYPQPWWIEGDGFVHLFTKYTGVRELYWNTSHDGRDWTPHQKLAGMGGHYQTSRRRGSRIITAFNMHPGGKVDVRTNLYFVQTDDLGQTWRTADGSPIETPMTNPHCAALVRDFQAEGRRVYMKD</sequence>
<accession>A0A382LMR9</accession>
<gene>
    <name evidence="1" type="ORF">METZ01_LOCUS290467</name>
</gene>
<name>A0A382LMR9_9ZZZZ</name>
<dbReference type="EMBL" id="UINC01087869">
    <property type="protein sequence ID" value="SVC37613.1"/>
    <property type="molecule type" value="Genomic_DNA"/>
</dbReference>
<organism evidence="1">
    <name type="scientific">marine metagenome</name>
    <dbReference type="NCBI Taxonomy" id="408172"/>
    <lineage>
        <taxon>unclassified sequences</taxon>
        <taxon>metagenomes</taxon>
        <taxon>ecological metagenomes</taxon>
    </lineage>
</organism>
<dbReference type="Pfam" id="PF15892">
    <property type="entry name" value="BNR_4"/>
    <property type="match status" value="1"/>
</dbReference>
<dbReference type="SUPFAM" id="SSF50939">
    <property type="entry name" value="Sialidases"/>
    <property type="match status" value="1"/>
</dbReference>
<proteinExistence type="predicted"/>